<reference evidence="16 17" key="1">
    <citation type="submission" date="2017-09" db="EMBL/GenBank/DDBJ databases">
        <title>Sphingomonas panjinensis sp.nov., isolated from oil-contaminated soil.</title>
        <authorList>
            <person name="Wang L."/>
            <person name="Chen L."/>
        </authorList>
    </citation>
    <scope>NUCLEOTIDE SEQUENCE [LARGE SCALE GENOMIC DNA]</scope>
    <source>
        <strain evidence="16 17">FW-11</strain>
    </source>
</reference>
<accession>A0A2T5FTY0</accession>
<comment type="caution">
    <text evidence="16">The sequence shown here is derived from an EMBL/GenBank/DDBJ whole genome shotgun (WGS) entry which is preliminary data.</text>
</comment>
<keyword evidence="13" id="KW-0732">Signal</keyword>
<evidence type="ECO:0000313" key="17">
    <source>
        <dbReference type="Proteomes" id="UP000244162"/>
    </source>
</evidence>
<evidence type="ECO:0000256" key="2">
    <source>
        <dbReference type="ARBA" id="ARBA00022448"/>
    </source>
</evidence>
<evidence type="ECO:0000256" key="13">
    <source>
        <dbReference type="SAM" id="SignalP"/>
    </source>
</evidence>
<evidence type="ECO:0000259" key="15">
    <source>
        <dbReference type="Pfam" id="PF07715"/>
    </source>
</evidence>
<dbReference type="InterPro" id="IPR012910">
    <property type="entry name" value="Plug_dom"/>
</dbReference>
<keyword evidence="3 11" id="KW-1134">Transmembrane beta strand</keyword>
<evidence type="ECO:0000256" key="7">
    <source>
        <dbReference type="ARBA" id="ARBA00023065"/>
    </source>
</evidence>
<keyword evidence="6" id="KW-0408">Iron</keyword>
<dbReference type="GO" id="GO:0009279">
    <property type="term" value="C:cell outer membrane"/>
    <property type="evidence" value="ECO:0007669"/>
    <property type="project" value="UniProtKB-SubCell"/>
</dbReference>
<dbReference type="Gene3D" id="2.40.170.20">
    <property type="entry name" value="TonB-dependent receptor, beta-barrel domain"/>
    <property type="match status" value="1"/>
</dbReference>
<dbReference type="Proteomes" id="UP000244162">
    <property type="component" value="Unassembled WGS sequence"/>
</dbReference>
<evidence type="ECO:0000313" key="16">
    <source>
        <dbReference type="EMBL" id="PTQ07747.1"/>
    </source>
</evidence>
<feature type="domain" description="TonB-dependent receptor plug" evidence="15">
    <location>
        <begin position="60"/>
        <end position="168"/>
    </location>
</feature>
<feature type="chain" id="PRO_5015767425" description="TonB-dependent receptor" evidence="13">
    <location>
        <begin position="28"/>
        <end position="809"/>
    </location>
</feature>
<dbReference type="EMBL" id="NWBU01000017">
    <property type="protein sequence ID" value="PTQ07747.1"/>
    <property type="molecule type" value="Genomic_DNA"/>
</dbReference>
<comment type="subcellular location">
    <subcellularLocation>
        <location evidence="1 11">Cell outer membrane</location>
        <topology evidence="1 11">Multi-pass membrane protein</topology>
    </subcellularLocation>
</comment>
<dbReference type="PANTHER" id="PTHR32552">
    <property type="entry name" value="FERRICHROME IRON RECEPTOR-RELATED"/>
    <property type="match status" value="1"/>
</dbReference>
<evidence type="ECO:0000256" key="4">
    <source>
        <dbReference type="ARBA" id="ARBA00022496"/>
    </source>
</evidence>
<dbReference type="InterPro" id="IPR036942">
    <property type="entry name" value="Beta-barrel_TonB_sf"/>
</dbReference>
<dbReference type="InterPro" id="IPR039426">
    <property type="entry name" value="TonB-dep_rcpt-like"/>
</dbReference>
<comment type="similarity">
    <text evidence="11 12">Belongs to the TonB-dependent receptor family.</text>
</comment>
<dbReference type="RefSeq" id="WP_107969611.1">
    <property type="nucleotide sequence ID" value="NZ_NWBU01000017.1"/>
</dbReference>
<proteinExistence type="inferred from homology"/>
<evidence type="ECO:0000256" key="12">
    <source>
        <dbReference type="RuleBase" id="RU003357"/>
    </source>
</evidence>
<keyword evidence="2 11" id="KW-0813">Transport</keyword>
<keyword evidence="9 11" id="KW-0472">Membrane</keyword>
<evidence type="ECO:0000256" key="8">
    <source>
        <dbReference type="ARBA" id="ARBA00023077"/>
    </source>
</evidence>
<evidence type="ECO:0000256" key="11">
    <source>
        <dbReference type="PROSITE-ProRule" id="PRU01360"/>
    </source>
</evidence>
<feature type="signal peptide" evidence="13">
    <location>
        <begin position="1"/>
        <end position="27"/>
    </location>
</feature>
<evidence type="ECO:0000256" key="10">
    <source>
        <dbReference type="ARBA" id="ARBA00023237"/>
    </source>
</evidence>
<evidence type="ECO:0000256" key="1">
    <source>
        <dbReference type="ARBA" id="ARBA00004571"/>
    </source>
</evidence>
<name>A0A2T5FTY0_9SPHN</name>
<dbReference type="InterPro" id="IPR000531">
    <property type="entry name" value="Beta-barrel_TonB"/>
</dbReference>
<evidence type="ECO:0000256" key="9">
    <source>
        <dbReference type="ARBA" id="ARBA00023136"/>
    </source>
</evidence>
<evidence type="ECO:0000256" key="6">
    <source>
        <dbReference type="ARBA" id="ARBA00023004"/>
    </source>
</evidence>
<evidence type="ECO:0000256" key="3">
    <source>
        <dbReference type="ARBA" id="ARBA00022452"/>
    </source>
</evidence>
<feature type="domain" description="TonB-dependent receptor-like beta-barrel" evidence="14">
    <location>
        <begin position="295"/>
        <end position="774"/>
    </location>
</feature>
<dbReference type="AlphaFoldDB" id="A0A2T5FTY0"/>
<sequence length="809" mass="88142">MAFVSNRTFLLSAAVSLVALQANAAFAEAPAADAPAADASTLAAGGDVIIVTASKREESIQDVPAAITAVGGETLARQEIRSAAEIVRLIPNASAAQTESRSRPRWFIRGVGSNDPAANVVNPIGVYFDEVYVNSPFFQAFPVFDLERVEVLRGPQGTLWGKNTVGGAIHYISKKPSFDPSGYVRAGIGNFGSVFTQGGFGGAVIPDKVAARGSFFYERRGNIYTNAGSGESGTGRFDDYAGRVQLLFTPVDDLEILLSGRVRNFDGTPIPRFIAPAFPDNAVRKGASAPADDYGNTPTGSDKVYEANVPGTSKTKQRGTTLTVNWTPGDYTVTSITAWDKGDNLSLGDADYTDFEGSRSRTDLSSEQFTQELRLTSPRENRFNWILGAHYFWEDFYSDASTATVGTTAYLDRGTGPQRWRHAYYQNVVYDQTAKSYALFGSGTFNLTDALSLTAGARFTSEKRSATINIYNPNGDAARRLNTVDPTTPPTAARPLITFIDPTTWWLRSSVTSSTPLTPFISSPSKTWNRFTWDITPQWKLSDEALLYGRFARGFRSGTFQASATAAAQFDPNGIAPEDLYSYEAGVKTSWFGGKLTANLAAFYYDYKKIQVLVQGVPVQAGGTTVFTARLINAKGWSEGLELDVSARPIAGLRINGSIGLLDTKYTEDFIPNNPNTGQLFGDGNQFTRAPHFTGNIDTEYTAPIGDWNLSFGSDWSYRTAQYFTVNAQETDPSANDYNVSRYQRQTGYAIGNARIALSDADDRLEFQLFVRNLTNKTFKILTFGTQQGARLTTLGERRTYGASVTAKF</sequence>
<evidence type="ECO:0008006" key="18">
    <source>
        <dbReference type="Google" id="ProtNLM"/>
    </source>
</evidence>
<protein>
    <recommendedName>
        <fullName evidence="18">TonB-dependent receptor</fullName>
    </recommendedName>
</protein>
<keyword evidence="4" id="KW-0410">Iron transport</keyword>
<keyword evidence="10 11" id="KW-0998">Cell outer membrane</keyword>
<dbReference type="Pfam" id="PF07715">
    <property type="entry name" value="Plug"/>
    <property type="match status" value="1"/>
</dbReference>
<evidence type="ECO:0000256" key="5">
    <source>
        <dbReference type="ARBA" id="ARBA00022692"/>
    </source>
</evidence>
<dbReference type="PANTHER" id="PTHR32552:SF81">
    <property type="entry name" value="TONB-DEPENDENT OUTER MEMBRANE RECEPTOR"/>
    <property type="match status" value="1"/>
</dbReference>
<keyword evidence="5 11" id="KW-0812">Transmembrane</keyword>
<evidence type="ECO:0000259" key="14">
    <source>
        <dbReference type="Pfam" id="PF00593"/>
    </source>
</evidence>
<keyword evidence="7" id="KW-0406">Ion transport</keyword>
<dbReference type="PROSITE" id="PS52016">
    <property type="entry name" value="TONB_DEPENDENT_REC_3"/>
    <property type="match status" value="1"/>
</dbReference>
<dbReference type="GO" id="GO:0006826">
    <property type="term" value="P:iron ion transport"/>
    <property type="evidence" value="ECO:0007669"/>
    <property type="project" value="UniProtKB-KW"/>
</dbReference>
<dbReference type="OrthoDB" id="7455607at2"/>
<dbReference type="Pfam" id="PF00593">
    <property type="entry name" value="TonB_dep_Rec_b-barrel"/>
    <property type="match status" value="1"/>
</dbReference>
<organism evidence="16 17">
    <name type="scientific">Sphingomonas oleivorans</name>
    <dbReference type="NCBI Taxonomy" id="1735121"/>
    <lineage>
        <taxon>Bacteria</taxon>
        <taxon>Pseudomonadati</taxon>
        <taxon>Pseudomonadota</taxon>
        <taxon>Alphaproteobacteria</taxon>
        <taxon>Sphingomonadales</taxon>
        <taxon>Sphingomonadaceae</taxon>
        <taxon>Sphingomonas</taxon>
    </lineage>
</organism>
<keyword evidence="8 12" id="KW-0798">TonB box</keyword>
<gene>
    <name evidence="16" type="ORF">CLG96_16465</name>
</gene>
<dbReference type="SUPFAM" id="SSF56935">
    <property type="entry name" value="Porins"/>
    <property type="match status" value="1"/>
</dbReference>
<keyword evidence="17" id="KW-1185">Reference proteome</keyword>